<comment type="caution">
    <text evidence="5">The sequence shown here is derived from an EMBL/GenBank/DDBJ whole genome shotgun (WGS) entry which is preliminary data.</text>
</comment>
<dbReference type="EMBL" id="AZHX01000438">
    <property type="protein sequence ID" value="ETX07495.1"/>
    <property type="molecule type" value="Genomic_DNA"/>
</dbReference>
<proteinExistence type="inferred from homology"/>
<reference evidence="5 6" key="1">
    <citation type="journal article" date="2014" name="Nature">
        <title>An environmental bacterial taxon with a large and distinct metabolic repertoire.</title>
        <authorList>
            <person name="Wilson M.C."/>
            <person name="Mori T."/>
            <person name="Ruckert C."/>
            <person name="Uria A.R."/>
            <person name="Helf M.J."/>
            <person name="Takada K."/>
            <person name="Gernert C."/>
            <person name="Steffens U.A."/>
            <person name="Heycke N."/>
            <person name="Schmitt S."/>
            <person name="Rinke C."/>
            <person name="Helfrich E.J."/>
            <person name="Brachmann A.O."/>
            <person name="Gurgui C."/>
            <person name="Wakimoto T."/>
            <person name="Kracht M."/>
            <person name="Crusemann M."/>
            <person name="Hentschel U."/>
            <person name="Abe I."/>
            <person name="Matsunaga S."/>
            <person name="Kalinowski J."/>
            <person name="Takeyama H."/>
            <person name="Piel J."/>
        </authorList>
    </citation>
    <scope>NUCLEOTIDE SEQUENCE [LARGE SCALE GENOMIC DNA]</scope>
    <source>
        <strain evidence="6">TSY2</strain>
    </source>
</reference>
<evidence type="ECO:0000313" key="5">
    <source>
        <dbReference type="EMBL" id="ETX07495.1"/>
    </source>
</evidence>
<name>W4MBD4_9BACT</name>
<sequence>MTDIELLEKKLAFIETCVRELRELSQPEHIETDIREERFVAHTLQIAIQAALDIASHIVSDERLGEPRANRELFDLLQRNHWLSPELTGTMGKMAGFRNIVVHGYQSADPRIMRDI</sequence>
<dbReference type="GO" id="GO:0016787">
    <property type="term" value="F:hydrolase activity"/>
    <property type="evidence" value="ECO:0007669"/>
    <property type="project" value="UniProtKB-KW"/>
</dbReference>
<evidence type="ECO:0000256" key="4">
    <source>
        <dbReference type="ARBA" id="ARBA00024207"/>
    </source>
</evidence>
<feature type="non-terminal residue" evidence="5">
    <location>
        <position position="116"/>
    </location>
</feature>
<comment type="similarity">
    <text evidence="4">Belongs to the HepT RNase toxin family.</text>
</comment>
<dbReference type="InterPro" id="IPR037038">
    <property type="entry name" value="HepT-like_sf"/>
</dbReference>
<gene>
    <name evidence="5" type="ORF">ETSY2_10850</name>
</gene>
<evidence type="ECO:0000256" key="1">
    <source>
        <dbReference type="ARBA" id="ARBA00022649"/>
    </source>
</evidence>
<dbReference type="InterPro" id="IPR008201">
    <property type="entry name" value="HepT-like"/>
</dbReference>
<keyword evidence="3" id="KW-0378">Hydrolase</keyword>
<evidence type="ECO:0000313" key="6">
    <source>
        <dbReference type="Proteomes" id="UP000019140"/>
    </source>
</evidence>
<protein>
    <recommendedName>
        <fullName evidence="7">DUF86 domain-containing protein</fullName>
    </recommendedName>
</protein>
<dbReference type="HOGENOM" id="CLU_142825_1_0_7"/>
<dbReference type="AlphaFoldDB" id="W4MBD4"/>
<organism evidence="5 6">
    <name type="scientific">Candidatus Entotheonella gemina</name>
    <dbReference type="NCBI Taxonomy" id="1429439"/>
    <lineage>
        <taxon>Bacteria</taxon>
        <taxon>Pseudomonadati</taxon>
        <taxon>Nitrospinota/Tectimicrobiota group</taxon>
        <taxon>Candidatus Tectimicrobiota</taxon>
        <taxon>Candidatus Entotheonellia</taxon>
        <taxon>Candidatus Entotheonellales</taxon>
        <taxon>Candidatus Entotheonellaceae</taxon>
        <taxon>Candidatus Entotheonella</taxon>
    </lineage>
</organism>
<keyword evidence="1" id="KW-1277">Toxin-antitoxin system</keyword>
<keyword evidence="2" id="KW-0540">Nuclease</keyword>
<keyword evidence="6" id="KW-1185">Reference proteome</keyword>
<accession>W4MBD4</accession>
<evidence type="ECO:0008006" key="7">
    <source>
        <dbReference type="Google" id="ProtNLM"/>
    </source>
</evidence>
<dbReference type="Gene3D" id="1.20.120.580">
    <property type="entry name" value="bsu32300-like"/>
    <property type="match status" value="1"/>
</dbReference>
<dbReference type="GO" id="GO:0004540">
    <property type="term" value="F:RNA nuclease activity"/>
    <property type="evidence" value="ECO:0007669"/>
    <property type="project" value="InterPro"/>
</dbReference>
<evidence type="ECO:0000256" key="3">
    <source>
        <dbReference type="ARBA" id="ARBA00022801"/>
    </source>
</evidence>
<dbReference type="PANTHER" id="PTHR33397">
    <property type="entry name" value="UPF0331 PROTEIN YUTE"/>
    <property type="match status" value="1"/>
</dbReference>
<dbReference type="InterPro" id="IPR052379">
    <property type="entry name" value="Type_VII_TA_RNase"/>
</dbReference>
<dbReference type="PANTHER" id="PTHR33397:SF5">
    <property type="entry name" value="RNASE YUTE-RELATED"/>
    <property type="match status" value="1"/>
</dbReference>
<dbReference type="GO" id="GO:0110001">
    <property type="term" value="C:toxin-antitoxin complex"/>
    <property type="evidence" value="ECO:0007669"/>
    <property type="project" value="InterPro"/>
</dbReference>
<evidence type="ECO:0000256" key="2">
    <source>
        <dbReference type="ARBA" id="ARBA00022722"/>
    </source>
</evidence>
<dbReference type="Proteomes" id="UP000019140">
    <property type="component" value="Unassembled WGS sequence"/>
</dbReference>
<dbReference type="Pfam" id="PF01934">
    <property type="entry name" value="HepT-like"/>
    <property type="match status" value="1"/>
</dbReference>
<dbReference type="NCBIfam" id="NF047751">
    <property type="entry name" value="HepT_toxin"/>
    <property type="match status" value="1"/>
</dbReference>